<keyword evidence="7 8" id="KW-0408">Iron</keyword>
<evidence type="ECO:0000256" key="5">
    <source>
        <dbReference type="ARBA" id="ARBA00022764"/>
    </source>
</evidence>
<dbReference type="EMBL" id="JAGTXB010000013">
    <property type="protein sequence ID" value="MBS0030279.1"/>
    <property type="molecule type" value="Genomic_DNA"/>
</dbReference>
<evidence type="ECO:0000256" key="6">
    <source>
        <dbReference type="ARBA" id="ARBA00023002"/>
    </source>
</evidence>
<dbReference type="InterPro" id="IPR009056">
    <property type="entry name" value="Cyt_c-like_dom"/>
</dbReference>
<dbReference type="Gene3D" id="1.10.760.10">
    <property type="entry name" value="Cytochrome c-like domain"/>
    <property type="match status" value="2"/>
</dbReference>
<name>A0ABS5J4X8_9BACT</name>
<comment type="caution">
    <text evidence="11">The sequence shown here is derived from an EMBL/GenBank/DDBJ whole genome shotgun (WGS) entry which is preliminary data.</text>
</comment>
<dbReference type="Pfam" id="PF03150">
    <property type="entry name" value="CCP_MauG"/>
    <property type="match status" value="1"/>
</dbReference>
<protein>
    <submittedName>
        <fullName evidence="11">C-type cytochrome</fullName>
    </submittedName>
</protein>
<evidence type="ECO:0000259" key="10">
    <source>
        <dbReference type="PROSITE" id="PS51007"/>
    </source>
</evidence>
<dbReference type="InterPro" id="IPR051395">
    <property type="entry name" value="Cytochrome_c_Peroxidase/MauG"/>
</dbReference>
<keyword evidence="12" id="KW-1185">Reference proteome</keyword>
<organism evidence="11 12">
    <name type="scientific">Chitinophaga hostae</name>
    <dbReference type="NCBI Taxonomy" id="2831022"/>
    <lineage>
        <taxon>Bacteria</taxon>
        <taxon>Pseudomonadati</taxon>
        <taxon>Bacteroidota</taxon>
        <taxon>Chitinophagia</taxon>
        <taxon>Chitinophagales</taxon>
        <taxon>Chitinophagaceae</taxon>
        <taxon>Chitinophaga</taxon>
    </lineage>
</organism>
<evidence type="ECO:0000256" key="2">
    <source>
        <dbReference type="ARBA" id="ARBA00022617"/>
    </source>
</evidence>
<dbReference type="InterPro" id="IPR036909">
    <property type="entry name" value="Cyt_c-like_dom_sf"/>
</dbReference>
<dbReference type="Proteomes" id="UP000676386">
    <property type="component" value="Unassembled WGS sequence"/>
</dbReference>
<dbReference type="PANTHER" id="PTHR30600">
    <property type="entry name" value="CYTOCHROME C PEROXIDASE-RELATED"/>
    <property type="match status" value="1"/>
</dbReference>
<evidence type="ECO:0000256" key="3">
    <source>
        <dbReference type="ARBA" id="ARBA00022723"/>
    </source>
</evidence>
<evidence type="ECO:0000256" key="4">
    <source>
        <dbReference type="ARBA" id="ARBA00022729"/>
    </source>
</evidence>
<feature type="signal peptide" evidence="9">
    <location>
        <begin position="1"/>
        <end position="23"/>
    </location>
</feature>
<evidence type="ECO:0000256" key="1">
    <source>
        <dbReference type="ARBA" id="ARBA00004418"/>
    </source>
</evidence>
<keyword evidence="3 8" id="KW-0479">Metal-binding</keyword>
<proteinExistence type="predicted"/>
<feature type="chain" id="PRO_5047251766" evidence="9">
    <location>
        <begin position="24"/>
        <end position="357"/>
    </location>
</feature>
<dbReference type="SUPFAM" id="SSF46626">
    <property type="entry name" value="Cytochrome c"/>
    <property type="match status" value="2"/>
</dbReference>
<gene>
    <name evidence="11" type="ORF">KE626_23340</name>
</gene>
<dbReference type="PIRSF" id="PIRSF000294">
    <property type="entry name" value="Cytochrome-c_peroxidase"/>
    <property type="match status" value="1"/>
</dbReference>
<comment type="subcellular location">
    <subcellularLocation>
        <location evidence="1">Periplasm</location>
    </subcellularLocation>
</comment>
<dbReference type="PROSITE" id="PS51007">
    <property type="entry name" value="CYTC"/>
    <property type="match status" value="1"/>
</dbReference>
<keyword evidence="5" id="KW-0574">Periplasm</keyword>
<dbReference type="InterPro" id="IPR004852">
    <property type="entry name" value="Di-haem_cyt_c_peroxidsae"/>
</dbReference>
<sequence>MNKCGYIILLGLAALPFRGSRMAYTTTPFTPEYPAYFGNRINIPANNPLTREGVYLGRLLFYETRLSAGNKISCGSCHQQRLAFTDGKTFSTGVDQVPTDRNAMSLANLLWVRNFFWDGRAGSLEQQVLTPLTAPHEMGQSLETSAQKLKHSTLYPGLFRAAFGNDSISGQQIIQALAQFERTLISAGAPYDRYLAGQYQPDAAAMNGMQLFMRAPDPEKNIRGANCAHCHGGPKLFIETFHNNGLDSLPADPGREKLTGLAADRGRFRVPTLRNIALTAPYMHDGRFRTLQEVLDHYSDHIINSAALSPVLRNTSNEAGGTALKLSSSEKKDIIAFLQLLTDSAFISNPQFSNPFN</sequence>
<keyword evidence="4 9" id="KW-0732">Signal</keyword>
<reference evidence="11 12" key="1">
    <citation type="submission" date="2021-04" db="EMBL/GenBank/DDBJ databases">
        <title>Chitinophaga sp. nov., isolated from the rhizosphere soil.</title>
        <authorList>
            <person name="He S."/>
        </authorList>
    </citation>
    <scope>NUCLEOTIDE SEQUENCE [LARGE SCALE GENOMIC DNA]</scope>
    <source>
        <strain evidence="11 12">2R12</strain>
    </source>
</reference>
<dbReference type="InterPro" id="IPR026259">
    <property type="entry name" value="MauG/Cytc_peroxidase"/>
</dbReference>
<evidence type="ECO:0000313" key="12">
    <source>
        <dbReference type="Proteomes" id="UP000676386"/>
    </source>
</evidence>
<keyword evidence="2 8" id="KW-0349">Heme</keyword>
<evidence type="ECO:0000256" key="7">
    <source>
        <dbReference type="ARBA" id="ARBA00023004"/>
    </source>
</evidence>
<evidence type="ECO:0000313" key="11">
    <source>
        <dbReference type="EMBL" id="MBS0030279.1"/>
    </source>
</evidence>
<evidence type="ECO:0000256" key="9">
    <source>
        <dbReference type="SAM" id="SignalP"/>
    </source>
</evidence>
<evidence type="ECO:0000256" key="8">
    <source>
        <dbReference type="PROSITE-ProRule" id="PRU00433"/>
    </source>
</evidence>
<dbReference type="PANTHER" id="PTHR30600:SF10">
    <property type="entry name" value="BLL6722 PROTEIN"/>
    <property type="match status" value="1"/>
</dbReference>
<feature type="domain" description="Cytochrome c" evidence="10">
    <location>
        <begin position="203"/>
        <end position="342"/>
    </location>
</feature>
<keyword evidence="6" id="KW-0560">Oxidoreductase</keyword>
<accession>A0ABS5J4X8</accession>